<sequence length="76" mass="8725">SPIKINPKLRICKGFNTWYQSSVLSISLPFLSQSSKQFPQLLRSSPNSTVISTTVNHILISPKNYIRFWYSILLLL</sequence>
<organism evidence="1 2">
    <name type="scientific">Ensete ventricosum</name>
    <name type="common">Abyssinian banana</name>
    <name type="synonym">Musa ensete</name>
    <dbReference type="NCBI Taxonomy" id="4639"/>
    <lineage>
        <taxon>Eukaryota</taxon>
        <taxon>Viridiplantae</taxon>
        <taxon>Streptophyta</taxon>
        <taxon>Embryophyta</taxon>
        <taxon>Tracheophyta</taxon>
        <taxon>Spermatophyta</taxon>
        <taxon>Magnoliopsida</taxon>
        <taxon>Liliopsida</taxon>
        <taxon>Zingiberales</taxon>
        <taxon>Musaceae</taxon>
        <taxon>Ensete</taxon>
    </lineage>
</organism>
<accession>A0A426YYL7</accession>
<evidence type="ECO:0000313" key="2">
    <source>
        <dbReference type="Proteomes" id="UP000287651"/>
    </source>
</evidence>
<dbReference type="Proteomes" id="UP000287651">
    <property type="component" value="Unassembled WGS sequence"/>
</dbReference>
<reference evidence="1 2" key="1">
    <citation type="journal article" date="2014" name="Agronomy (Basel)">
        <title>A Draft Genome Sequence for Ensete ventricosum, the Drought-Tolerant Tree Against Hunger.</title>
        <authorList>
            <person name="Harrison J."/>
            <person name="Moore K.A."/>
            <person name="Paszkiewicz K."/>
            <person name="Jones T."/>
            <person name="Grant M."/>
            <person name="Ambacheew D."/>
            <person name="Muzemil S."/>
            <person name="Studholme D.J."/>
        </authorList>
    </citation>
    <scope>NUCLEOTIDE SEQUENCE [LARGE SCALE GENOMIC DNA]</scope>
</reference>
<protein>
    <submittedName>
        <fullName evidence="1">Uncharacterized protein</fullName>
    </submittedName>
</protein>
<evidence type="ECO:0000313" key="1">
    <source>
        <dbReference type="EMBL" id="RRT56813.1"/>
    </source>
</evidence>
<name>A0A426YYL7_ENSVE</name>
<dbReference type="EMBL" id="AMZH03009455">
    <property type="protein sequence ID" value="RRT56813.1"/>
    <property type="molecule type" value="Genomic_DNA"/>
</dbReference>
<gene>
    <name evidence="1" type="ORF">B296_00047617</name>
</gene>
<feature type="non-terminal residue" evidence="1">
    <location>
        <position position="1"/>
    </location>
</feature>
<comment type="caution">
    <text evidence="1">The sequence shown here is derived from an EMBL/GenBank/DDBJ whole genome shotgun (WGS) entry which is preliminary data.</text>
</comment>
<proteinExistence type="predicted"/>
<dbReference type="AlphaFoldDB" id="A0A426YYL7"/>